<dbReference type="WBParaSite" id="ACRNAN_Path_310.g1189.t1">
    <property type="protein sequence ID" value="ACRNAN_Path_310.g1189.t1"/>
    <property type="gene ID" value="ACRNAN_Path_310.g1189"/>
</dbReference>
<protein>
    <recommendedName>
        <fullName evidence="13">Dynactin subunit 4</fullName>
    </recommendedName>
</protein>
<keyword evidence="7" id="KW-0597">Phosphoprotein</keyword>
<dbReference type="Proteomes" id="UP000887540">
    <property type="component" value="Unplaced"/>
</dbReference>
<proteinExistence type="inferred from homology"/>
<evidence type="ECO:0000256" key="14">
    <source>
        <dbReference type="ARBA" id="ARBA00093507"/>
    </source>
</evidence>
<reference evidence="16" key="1">
    <citation type="submission" date="2022-11" db="UniProtKB">
        <authorList>
            <consortium name="WormBaseParasite"/>
        </authorList>
    </citation>
    <scope>IDENTIFICATION</scope>
</reference>
<dbReference type="Pfam" id="PF05502">
    <property type="entry name" value="Dynactin_p62"/>
    <property type="match status" value="1"/>
</dbReference>
<sequence length="358" mass="40827">MSDARQRKNRCNTCSQCPLCGMMLVIRGVNDMYHLQCNNCKWTTHDSGIPDKPNTANWPEHSNPNEATLNEILVQMKALAAYEKNEKERPRYTKRRSNIGTLSNDKYGIHTMYNMRRKTMAERPKSLETFGEPTSDVPELDPSIFTEPVEPDRIPTLEQIIKQPLCGTGPLLPVKVKLIGRRSIRCTESDHSLYKGEYSPASIKFKIQQLASDYIPDVKISREILLTPGQWSPLFLILSNYFVSPVQVTVTTLNNESDSNCIECEETTINVTIPNKDESADIDDHIYGNTIEESEIGNVVFKKRHRVGIRTNVRTKSENNTTLNYILLKMDYKSEGSSFGIDNQPDKWYSTHVKIFVS</sequence>
<dbReference type="AlphaFoldDB" id="A0A914C530"/>
<evidence type="ECO:0000256" key="6">
    <source>
        <dbReference type="ARBA" id="ARBA00022499"/>
    </source>
</evidence>
<name>A0A914C530_9BILA</name>
<accession>A0A914C530</accession>
<evidence type="ECO:0000256" key="11">
    <source>
        <dbReference type="ARBA" id="ARBA00023212"/>
    </source>
</evidence>
<evidence type="ECO:0000256" key="7">
    <source>
        <dbReference type="ARBA" id="ARBA00022553"/>
    </source>
</evidence>
<dbReference type="InterPro" id="IPR008603">
    <property type="entry name" value="DCTN4"/>
</dbReference>
<dbReference type="GO" id="GO:0005869">
    <property type="term" value="C:dynactin complex"/>
    <property type="evidence" value="ECO:0007669"/>
    <property type="project" value="InterPro"/>
</dbReference>
<keyword evidence="9" id="KW-0007">Acetylation</keyword>
<evidence type="ECO:0000256" key="9">
    <source>
        <dbReference type="ARBA" id="ARBA00022990"/>
    </source>
</evidence>
<dbReference type="PANTHER" id="PTHR13034">
    <property type="entry name" value="DYNACTIN P62 SUBUNIT"/>
    <property type="match status" value="1"/>
</dbReference>
<evidence type="ECO:0000313" key="15">
    <source>
        <dbReference type="Proteomes" id="UP000887540"/>
    </source>
</evidence>
<evidence type="ECO:0000256" key="5">
    <source>
        <dbReference type="ARBA" id="ARBA00022490"/>
    </source>
</evidence>
<dbReference type="GO" id="GO:0030016">
    <property type="term" value="C:myofibril"/>
    <property type="evidence" value="ECO:0007669"/>
    <property type="project" value="UniProtKB-SubCell"/>
</dbReference>
<evidence type="ECO:0000256" key="13">
    <source>
        <dbReference type="ARBA" id="ARBA00034864"/>
    </source>
</evidence>
<dbReference type="GO" id="GO:0001725">
    <property type="term" value="C:stress fiber"/>
    <property type="evidence" value="ECO:0007669"/>
    <property type="project" value="UniProtKB-SubCell"/>
</dbReference>
<evidence type="ECO:0000256" key="4">
    <source>
        <dbReference type="ARBA" id="ARBA00004657"/>
    </source>
</evidence>
<evidence type="ECO:0000256" key="1">
    <source>
        <dbReference type="ARBA" id="ARBA00004300"/>
    </source>
</evidence>
<evidence type="ECO:0000256" key="3">
    <source>
        <dbReference type="ARBA" id="ARBA00004544"/>
    </source>
</evidence>
<evidence type="ECO:0000256" key="2">
    <source>
        <dbReference type="ARBA" id="ARBA00004529"/>
    </source>
</evidence>
<dbReference type="GO" id="GO:0005813">
    <property type="term" value="C:centrosome"/>
    <property type="evidence" value="ECO:0007669"/>
    <property type="project" value="UniProtKB-SubCell"/>
</dbReference>
<keyword evidence="5" id="KW-0963">Cytoplasm</keyword>
<dbReference type="PANTHER" id="PTHR13034:SF2">
    <property type="entry name" value="DYNACTIN SUBUNIT 4"/>
    <property type="match status" value="1"/>
</dbReference>
<keyword evidence="15" id="KW-1185">Reference proteome</keyword>
<keyword evidence="10" id="KW-0175">Coiled coil</keyword>
<comment type="subcellular location">
    <subcellularLocation>
        <location evidence="3">Cytoplasm</location>
        <location evidence="3">Cell cortex</location>
    </subcellularLocation>
    <subcellularLocation>
        <location evidence="1">Cytoplasm</location>
        <location evidence="1">Cytoskeleton</location>
        <location evidence="1">Microtubule organizing center</location>
        <location evidence="1">Centrosome</location>
    </subcellularLocation>
    <subcellularLocation>
        <location evidence="2">Cytoplasm</location>
        <location evidence="2">Cytoskeleton</location>
        <location evidence="2">Stress fiber</location>
    </subcellularLocation>
    <subcellularLocation>
        <location evidence="4">Cytoplasm</location>
        <location evidence="4">Myofibril</location>
    </subcellularLocation>
</comment>
<evidence type="ECO:0000256" key="12">
    <source>
        <dbReference type="ARBA" id="ARBA00034776"/>
    </source>
</evidence>
<comment type="similarity">
    <text evidence="12">Belongs to the dynactin subunit 4 family.</text>
</comment>
<keyword evidence="11" id="KW-0206">Cytoskeleton</keyword>
<evidence type="ECO:0000256" key="10">
    <source>
        <dbReference type="ARBA" id="ARBA00023054"/>
    </source>
</evidence>
<evidence type="ECO:0000313" key="16">
    <source>
        <dbReference type="WBParaSite" id="ACRNAN_Path_310.g1189.t1"/>
    </source>
</evidence>
<comment type="subunit">
    <text evidence="14">Subunit of dynactin, a multiprotein complex part of a tripartite complex with dynein and a adapter, such as BICDL1, BICD2 or HOOK3. The dynactin complex is built around ACTR1A/ACTB filament and consists of an actin-related filament composed of a shoulder domain, a pointed end and a barbed end. Its length is defined by its flexible shoulder domain. The soulder is composed of 2 DCTN1 subunits, 4 DCTN2 and 2 DCTN3. The 4 DCNT2 (via N-terminus) bind the ACTR1A filament and act as molecular rulers to determine the length. The pointed end is important for binding dynein-dynactin cargo adapters. Consists of 4 subunits: ACTR10, DCNT4, DCTN5 and DCTN6. The barbed end is composed of a CAPZA1:CAPZB heterodimers, which binds ACTR1A/ACTB filament and dynactin and stabilizes dynactin. Interacts with ATP7B, but not ATP7A, in a copper-dependent manner. Interacts with ANK2; this interaction is required for localization at costameres. Interacts with N4BP2L1.</text>
</comment>
<organism evidence="15 16">
    <name type="scientific">Acrobeloides nanus</name>
    <dbReference type="NCBI Taxonomy" id="290746"/>
    <lineage>
        <taxon>Eukaryota</taxon>
        <taxon>Metazoa</taxon>
        <taxon>Ecdysozoa</taxon>
        <taxon>Nematoda</taxon>
        <taxon>Chromadorea</taxon>
        <taxon>Rhabditida</taxon>
        <taxon>Tylenchina</taxon>
        <taxon>Cephalobomorpha</taxon>
        <taxon>Cephaloboidea</taxon>
        <taxon>Cephalobidae</taxon>
        <taxon>Acrobeloides</taxon>
    </lineage>
</organism>
<dbReference type="GO" id="GO:0005938">
    <property type="term" value="C:cell cortex"/>
    <property type="evidence" value="ECO:0007669"/>
    <property type="project" value="UniProtKB-SubCell"/>
</dbReference>
<keyword evidence="8" id="KW-0832">Ubl conjugation</keyword>
<evidence type="ECO:0000256" key="8">
    <source>
        <dbReference type="ARBA" id="ARBA00022843"/>
    </source>
</evidence>
<keyword evidence="6" id="KW-1017">Isopeptide bond</keyword>